<gene>
    <name evidence="2" type="ORF">AVDCRST_MAG89-3561</name>
</gene>
<protein>
    <submittedName>
        <fullName evidence="2">Uncharacterized protein</fullName>
    </submittedName>
</protein>
<accession>A0A6J4MFK2</accession>
<reference evidence="2" key="1">
    <citation type="submission" date="2020-02" db="EMBL/GenBank/DDBJ databases">
        <authorList>
            <person name="Meier V. D."/>
        </authorList>
    </citation>
    <scope>NUCLEOTIDE SEQUENCE</scope>
    <source>
        <strain evidence="2">AVDCRST_MAG89</strain>
    </source>
</reference>
<keyword evidence="1" id="KW-0812">Transmembrane</keyword>
<feature type="transmembrane region" description="Helical" evidence="1">
    <location>
        <begin position="43"/>
        <end position="59"/>
    </location>
</feature>
<organism evidence="2">
    <name type="scientific">uncultured Gemmatimonadota bacterium</name>
    <dbReference type="NCBI Taxonomy" id="203437"/>
    <lineage>
        <taxon>Bacteria</taxon>
        <taxon>Pseudomonadati</taxon>
        <taxon>Gemmatimonadota</taxon>
        <taxon>environmental samples</taxon>
    </lineage>
</organism>
<sequence length="61" mass="6422">MPAILGIASLLLGIALILADEHVSRAVWRRAEEPEAGSASVRMLGLILFVAGGVALITWQP</sequence>
<evidence type="ECO:0000256" key="1">
    <source>
        <dbReference type="SAM" id="Phobius"/>
    </source>
</evidence>
<dbReference type="EMBL" id="CADCTV010000742">
    <property type="protein sequence ID" value="CAA9358024.1"/>
    <property type="molecule type" value="Genomic_DNA"/>
</dbReference>
<keyword evidence="1" id="KW-1133">Transmembrane helix</keyword>
<keyword evidence="1" id="KW-0472">Membrane</keyword>
<name>A0A6J4MFK2_9BACT</name>
<evidence type="ECO:0000313" key="2">
    <source>
        <dbReference type="EMBL" id="CAA9358024.1"/>
    </source>
</evidence>
<proteinExistence type="predicted"/>
<dbReference type="AlphaFoldDB" id="A0A6J4MFK2"/>